<dbReference type="InterPro" id="IPR041614">
    <property type="entry name" value="DprA_WH"/>
</dbReference>
<organism evidence="4 5">
    <name type="scientific">Candidatus Harrisonbacteria bacterium CG10_big_fil_rev_8_21_14_0_10_49_15</name>
    <dbReference type="NCBI Taxonomy" id="1974587"/>
    <lineage>
        <taxon>Bacteria</taxon>
        <taxon>Candidatus Harrisoniibacteriota</taxon>
    </lineage>
</organism>
<dbReference type="Pfam" id="PF17782">
    <property type="entry name" value="WHD_DprA"/>
    <property type="match status" value="1"/>
</dbReference>
<dbReference type="Gene3D" id="3.40.50.450">
    <property type="match status" value="1"/>
</dbReference>
<accession>A0A2H0UL04</accession>
<dbReference type="AlphaFoldDB" id="A0A2H0UL04"/>
<dbReference type="GO" id="GO:0009294">
    <property type="term" value="P:DNA-mediated transformation"/>
    <property type="evidence" value="ECO:0007669"/>
    <property type="project" value="InterPro"/>
</dbReference>
<evidence type="ECO:0000259" key="2">
    <source>
        <dbReference type="Pfam" id="PF02481"/>
    </source>
</evidence>
<dbReference type="InterPro" id="IPR057666">
    <property type="entry name" value="DrpA_SLOG"/>
</dbReference>
<dbReference type="InterPro" id="IPR003488">
    <property type="entry name" value="DprA"/>
</dbReference>
<protein>
    <submittedName>
        <fullName evidence="4">DNA-protecting protein DprA</fullName>
    </submittedName>
</protein>
<dbReference type="InterPro" id="IPR036388">
    <property type="entry name" value="WH-like_DNA-bd_sf"/>
</dbReference>
<evidence type="ECO:0000313" key="5">
    <source>
        <dbReference type="Proteomes" id="UP000229526"/>
    </source>
</evidence>
<name>A0A2H0UL04_9BACT</name>
<dbReference type="PANTHER" id="PTHR43022:SF1">
    <property type="entry name" value="PROTEIN SMF"/>
    <property type="match status" value="1"/>
</dbReference>
<sequence length="301" mass="32158">MPHSDLPKQRLSIPLILASDPRFPTQISAVRKPPISGLYYKGCLPTQDEILVAIVGTRKAGKTGLDSAFNIARDLARAGVGIVSGLALGIDGAAHAGALEGGGKTYAVLARGLDKVYPASHEQLANKMLESGGGLISEYPPGTEALPRFFLARNRIISALAKAVIVIEAPDRSGALVTARFAKQQNRPIFVVPGAINNHNYAGSHALLKSGATLITCAQDIQKHLGIKTPSQDTKKLRLDISSLAQNQQIILTVLMSSSDPLHIDALCEQTKLDPIVINQELTMLSLEEYIAEDNGRYSAR</sequence>
<feature type="domain" description="DprA winged helix" evidence="3">
    <location>
        <begin position="243"/>
        <end position="295"/>
    </location>
</feature>
<dbReference type="NCBIfam" id="TIGR00732">
    <property type="entry name" value="dprA"/>
    <property type="match status" value="1"/>
</dbReference>
<dbReference type="Gene3D" id="1.10.10.10">
    <property type="entry name" value="Winged helix-like DNA-binding domain superfamily/Winged helix DNA-binding domain"/>
    <property type="match status" value="1"/>
</dbReference>
<dbReference type="PANTHER" id="PTHR43022">
    <property type="entry name" value="PROTEIN SMF"/>
    <property type="match status" value="1"/>
</dbReference>
<evidence type="ECO:0000313" key="4">
    <source>
        <dbReference type="EMBL" id="PIR87094.1"/>
    </source>
</evidence>
<feature type="domain" description="Smf/DprA SLOG" evidence="2">
    <location>
        <begin position="16"/>
        <end position="225"/>
    </location>
</feature>
<comment type="caution">
    <text evidence="4">The sequence shown here is derived from an EMBL/GenBank/DDBJ whole genome shotgun (WGS) entry which is preliminary data.</text>
</comment>
<proteinExistence type="inferred from homology"/>
<dbReference type="Proteomes" id="UP000229526">
    <property type="component" value="Unassembled WGS sequence"/>
</dbReference>
<dbReference type="EMBL" id="PFBD01000020">
    <property type="protein sequence ID" value="PIR87094.1"/>
    <property type="molecule type" value="Genomic_DNA"/>
</dbReference>
<comment type="similarity">
    <text evidence="1">Belongs to the DprA/Smf family.</text>
</comment>
<evidence type="ECO:0000259" key="3">
    <source>
        <dbReference type="Pfam" id="PF17782"/>
    </source>
</evidence>
<gene>
    <name evidence="4" type="primary">dprA</name>
    <name evidence="4" type="ORF">COU11_02595</name>
</gene>
<dbReference type="Pfam" id="PF02481">
    <property type="entry name" value="DNA_processg_A"/>
    <property type="match status" value="1"/>
</dbReference>
<evidence type="ECO:0000256" key="1">
    <source>
        <dbReference type="ARBA" id="ARBA00006525"/>
    </source>
</evidence>
<dbReference type="SUPFAM" id="SSF102405">
    <property type="entry name" value="MCP/YpsA-like"/>
    <property type="match status" value="1"/>
</dbReference>
<reference evidence="5" key="1">
    <citation type="submission" date="2017-09" db="EMBL/GenBank/DDBJ databases">
        <title>Depth-based differentiation of microbial function through sediment-hosted aquifers and enrichment of novel symbionts in the deep terrestrial subsurface.</title>
        <authorList>
            <person name="Probst A.J."/>
            <person name="Ladd B."/>
            <person name="Jarett J.K."/>
            <person name="Geller-Mcgrath D.E."/>
            <person name="Sieber C.M.K."/>
            <person name="Emerson J.B."/>
            <person name="Anantharaman K."/>
            <person name="Thomas B.C."/>
            <person name="Malmstrom R."/>
            <person name="Stieglmeier M."/>
            <person name="Klingl A."/>
            <person name="Woyke T."/>
            <person name="Ryan C.M."/>
            <person name="Banfield J.F."/>
        </authorList>
    </citation>
    <scope>NUCLEOTIDE SEQUENCE [LARGE SCALE GENOMIC DNA]</scope>
</reference>